<name>A0A380LLJ4_9FIRM</name>
<keyword evidence="2 4" id="KW-0418">Kinase</keyword>
<proteinExistence type="predicted"/>
<dbReference type="OrthoDB" id="9775849at2"/>
<accession>A0A380LLJ4</accession>
<dbReference type="PANTHER" id="PTHR10584">
    <property type="entry name" value="SUGAR KINASE"/>
    <property type="match status" value="1"/>
</dbReference>
<dbReference type="PANTHER" id="PTHR10584:SF166">
    <property type="entry name" value="RIBOKINASE"/>
    <property type="match status" value="1"/>
</dbReference>
<gene>
    <name evidence="4" type="ORF">NCTC11087_01027</name>
</gene>
<keyword evidence="1" id="KW-0808">Transferase</keyword>
<reference evidence="4 5" key="1">
    <citation type="submission" date="2018-06" db="EMBL/GenBank/DDBJ databases">
        <authorList>
            <consortium name="Pathogen Informatics"/>
            <person name="Doyle S."/>
        </authorList>
    </citation>
    <scope>NUCLEOTIDE SEQUENCE [LARGE SCALE GENOMIC DNA]</scope>
    <source>
        <strain evidence="4 5">NCTC11087</strain>
    </source>
</reference>
<dbReference type="RefSeq" id="WP_022790419.1">
    <property type="nucleotide sequence ID" value="NZ_UHFX01000003.1"/>
</dbReference>
<evidence type="ECO:0000256" key="1">
    <source>
        <dbReference type="ARBA" id="ARBA00022679"/>
    </source>
</evidence>
<dbReference type="SUPFAM" id="SSF53613">
    <property type="entry name" value="Ribokinase-like"/>
    <property type="match status" value="1"/>
</dbReference>
<dbReference type="Proteomes" id="UP000255523">
    <property type="component" value="Unassembled WGS sequence"/>
</dbReference>
<protein>
    <submittedName>
        <fullName evidence="4">Ribokinase</fullName>
    </submittedName>
</protein>
<dbReference type="InterPro" id="IPR029056">
    <property type="entry name" value="Ribokinase-like"/>
</dbReference>
<dbReference type="Pfam" id="PF00294">
    <property type="entry name" value="PfkB"/>
    <property type="match status" value="1"/>
</dbReference>
<dbReference type="EMBL" id="UHFX01000003">
    <property type="protein sequence ID" value="SUO04133.1"/>
    <property type="molecule type" value="Genomic_DNA"/>
</dbReference>
<feature type="domain" description="Carbohydrate kinase PfkB" evidence="3">
    <location>
        <begin position="5"/>
        <end position="273"/>
    </location>
</feature>
<dbReference type="InterPro" id="IPR011611">
    <property type="entry name" value="PfkB_dom"/>
</dbReference>
<sequence length="278" mass="30870">MTKLVLASCTADLYLYVDHLPTSAQDVKVISRQMVLGGCGYHVSKACQDSILVCPIGNGMYAQFVKEKLLSEEIETIMPTVLQENGVCICLIEPNGQRTFLSSHGAEYFYTPQMLVDLPQADWIYISGIDLEEKQNQCLIDYCAKTSSKIFFAPGPRISAIPGVLKQMLDLKPVLHMNKEECEAWCQCSFQEGMASLFEKTQKPVIVTDASRGSYAYDGKKLYHEVEEAVVTKNATGAGDTHAASCLDSLSQKMPFDEMLRRANRASIQKITQGKEEL</sequence>
<dbReference type="GO" id="GO:0016301">
    <property type="term" value="F:kinase activity"/>
    <property type="evidence" value="ECO:0007669"/>
    <property type="project" value="UniProtKB-KW"/>
</dbReference>
<organism evidence="4 5">
    <name type="scientific">Faecalicoccus pleomorphus</name>
    <dbReference type="NCBI Taxonomy" id="1323"/>
    <lineage>
        <taxon>Bacteria</taxon>
        <taxon>Bacillati</taxon>
        <taxon>Bacillota</taxon>
        <taxon>Erysipelotrichia</taxon>
        <taxon>Erysipelotrichales</taxon>
        <taxon>Erysipelotrichaceae</taxon>
        <taxon>Faecalicoccus</taxon>
    </lineage>
</organism>
<evidence type="ECO:0000259" key="3">
    <source>
        <dbReference type="Pfam" id="PF00294"/>
    </source>
</evidence>
<dbReference type="GeneID" id="77461996"/>
<keyword evidence="5" id="KW-1185">Reference proteome</keyword>
<dbReference type="AlphaFoldDB" id="A0A380LLJ4"/>
<dbReference type="Gene3D" id="3.40.1190.20">
    <property type="match status" value="1"/>
</dbReference>
<evidence type="ECO:0000313" key="4">
    <source>
        <dbReference type="EMBL" id="SUO04133.1"/>
    </source>
</evidence>
<evidence type="ECO:0000313" key="5">
    <source>
        <dbReference type="Proteomes" id="UP000255523"/>
    </source>
</evidence>
<evidence type="ECO:0000256" key="2">
    <source>
        <dbReference type="ARBA" id="ARBA00022777"/>
    </source>
</evidence>
<dbReference type="GO" id="GO:0005829">
    <property type="term" value="C:cytosol"/>
    <property type="evidence" value="ECO:0007669"/>
    <property type="project" value="TreeGrafter"/>
</dbReference>